<dbReference type="EMBL" id="OV121139">
    <property type="protein sequence ID" value="CAH0562884.1"/>
    <property type="molecule type" value="Genomic_DNA"/>
</dbReference>
<accession>A0A9P0BGH0</accession>
<dbReference type="OrthoDB" id="6764596at2759"/>
<sequence>MLEVRADIVHPSNENLFANPSTKDRWLSGYHVIKKLAEESGTSNKDLFTSTRLCKQIAMVLQVSNFSETDMEQFANFMGHTQKTHAEYYRLSQDVYQTAKVSKILMAINKSDSSQFKGKSLNDIKVSKNDLVDSESDSDNKSLGNFNSRKTCIKNPTNTLTKDINTSGTSMTDNEDMKISGPSKAKCEGSHIS</sequence>
<evidence type="ECO:0000256" key="1">
    <source>
        <dbReference type="SAM" id="MobiDB-lite"/>
    </source>
</evidence>
<reference evidence="2" key="1">
    <citation type="submission" date="2021-12" db="EMBL/GenBank/DDBJ databases">
        <authorList>
            <person name="King R."/>
        </authorList>
    </citation>
    <scope>NUCLEOTIDE SEQUENCE</scope>
</reference>
<proteinExistence type="predicted"/>
<organism evidence="2 3">
    <name type="scientific">Brassicogethes aeneus</name>
    <name type="common">Rape pollen beetle</name>
    <name type="synonym">Meligethes aeneus</name>
    <dbReference type="NCBI Taxonomy" id="1431903"/>
    <lineage>
        <taxon>Eukaryota</taxon>
        <taxon>Metazoa</taxon>
        <taxon>Ecdysozoa</taxon>
        <taxon>Arthropoda</taxon>
        <taxon>Hexapoda</taxon>
        <taxon>Insecta</taxon>
        <taxon>Pterygota</taxon>
        <taxon>Neoptera</taxon>
        <taxon>Endopterygota</taxon>
        <taxon>Coleoptera</taxon>
        <taxon>Polyphaga</taxon>
        <taxon>Cucujiformia</taxon>
        <taxon>Nitidulidae</taxon>
        <taxon>Meligethinae</taxon>
        <taxon>Brassicogethes</taxon>
    </lineage>
</organism>
<name>A0A9P0BGH0_BRAAE</name>
<evidence type="ECO:0000313" key="3">
    <source>
        <dbReference type="Proteomes" id="UP001154078"/>
    </source>
</evidence>
<evidence type="ECO:0000313" key="2">
    <source>
        <dbReference type="EMBL" id="CAH0562884.1"/>
    </source>
</evidence>
<dbReference type="AlphaFoldDB" id="A0A9P0BGH0"/>
<feature type="compositionally biased region" description="Polar residues" evidence="1">
    <location>
        <begin position="157"/>
        <end position="172"/>
    </location>
</feature>
<feature type="region of interest" description="Disordered" evidence="1">
    <location>
        <begin position="157"/>
        <end position="193"/>
    </location>
</feature>
<dbReference type="Proteomes" id="UP001154078">
    <property type="component" value="Chromosome 8"/>
</dbReference>
<gene>
    <name evidence="2" type="ORF">MELIAE_LOCUS11899</name>
</gene>
<keyword evidence="3" id="KW-1185">Reference proteome</keyword>
<dbReference type="PANTHER" id="PTHR33480">
    <property type="entry name" value="SET DOMAIN-CONTAINING PROTEIN-RELATED"/>
    <property type="match status" value="1"/>
</dbReference>
<protein>
    <submittedName>
        <fullName evidence="2">Uncharacterized protein</fullName>
    </submittedName>
</protein>
<dbReference type="PANTHER" id="PTHR33480:SF1">
    <property type="entry name" value="TYR RECOMBINASE DOMAIN-CONTAINING PROTEIN"/>
    <property type="match status" value="1"/>
</dbReference>